<dbReference type="PROSITE" id="PS50181">
    <property type="entry name" value="FBOX"/>
    <property type="match status" value="1"/>
</dbReference>
<dbReference type="Pfam" id="PF00646">
    <property type="entry name" value="F-box"/>
    <property type="match status" value="1"/>
</dbReference>
<dbReference type="PANTHER" id="PTHR21503">
    <property type="entry name" value="F-BOX-CONTAINING HYPOTHETICAL PROTEIN C.ELEGANS"/>
    <property type="match status" value="1"/>
</dbReference>
<dbReference type="HOGENOM" id="CLU_028840_6_2_1"/>
<reference evidence="2" key="1">
    <citation type="submission" date="2007-07" db="EMBL/GenBank/DDBJ databases">
        <title>PCAP assembly of the Caenorhabditis remanei genome.</title>
        <authorList>
            <consortium name="The Caenorhabditis remanei Sequencing Consortium"/>
            <person name="Wilson R.K."/>
        </authorList>
    </citation>
    <scope>NUCLEOTIDE SEQUENCE [LARGE SCALE GENOMIC DNA]</scope>
    <source>
        <strain evidence="2">PB4641</strain>
    </source>
</reference>
<gene>
    <name evidence="2" type="ORF">CRE_16886</name>
</gene>
<dbReference type="OMA" id="KSANCVH"/>
<dbReference type="Proteomes" id="UP000008281">
    <property type="component" value="Unassembled WGS sequence"/>
</dbReference>
<dbReference type="Pfam" id="PF07735">
    <property type="entry name" value="FBA_2"/>
    <property type="match status" value="1"/>
</dbReference>
<evidence type="ECO:0000259" key="1">
    <source>
        <dbReference type="PROSITE" id="PS50181"/>
    </source>
</evidence>
<feature type="domain" description="F-box" evidence="1">
    <location>
        <begin position="4"/>
        <end position="52"/>
    </location>
</feature>
<evidence type="ECO:0000313" key="3">
    <source>
        <dbReference type="Proteomes" id="UP000008281"/>
    </source>
</evidence>
<dbReference type="InterPro" id="IPR001810">
    <property type="entry name" value="F-box_dom"/>
</dbReference>
<organism evidence="3">
    <name type="scientific">Caenorhabditis remanei</name>
    <name type="common">Caenorhabditis vulgaris</name>
    <dbReference type="NCBI Taxonomy" id="31234"/>
    <lineage>
        <taxon>Eukaryota</taxon>
        <taxon>Metazoa</taxon>
        <taxon>Ecdysozoa</taxon>
        <taxon>Nematoda</taxon>
        <taxon>Chromadorea</taxon>
        <taxon>Rhabditida</taxon>
        <taxon>Rhabditina</taxon>
        <taxon>Rhabditomorpha</taxon>
        <taxon>Rhabditoidea</taxon>
        <taxon>Rhabditidae</taxon>
        <taxon>Peloderinae</taxon>
        <taxon>Caenorhabditis</taxon>
    </lineage>
</organism>
<keyword evidence="3" id="KW-1185">Reference proteome</keyword>
<evidence type="ECO:0000313" key="2">
    <source>
        <dbReference type="EMBL" id="EFP08233.1"/>
    </source>
</evidence>
<proteinExistence type="predicted"/>
<dbReference type="AlphaFoldDB" id="E3MS68"/>
<dbReference type="PANTHER" id="PTHR21503:SF52">
    <property type="entry name" value="F-BOX DOMAIN-CONTAINING PROTEIN"/>
    <property type="match status" value="1"/>
</dbReference>
<accession>E3MS68</accession>
<sequence>MDKPFKLFSLPKLALDYVLKFLNPIELFELSQCSKKATDYVKQANTKNFRIQVNLSPDYVDVNGYVFYVGSNAHELRTFRQEDRIFSGKKAKTSKTVPQQWFENRGFMTKDINAWMELYNCRKDSLISVFDDQSVGIRRVVSHLKELFKRNIYSLTIPSDPNSKKDFDMIIDGQSEIEELVISRRSMTVENLTALFDKLKVTESLELCEDFSAVRNFPFTVKSIRIFVSSWITSNHLNLMKDCVVIQLKGSTLTNQDVKSFLDKWKSGDYPNLQYLYIRSDNLSEDFTVFGLPTLHNFSGSPFEKQ</sequence>
<dbReference type="InParanoid" id="E3MS68"/>
<name>E3MS68_CAERE</name>
<protein>
    <recommendedName>
        <fullName evidence="1">F-box domain-containing protein</fullName>
    </recommendedName>
</protein>
<dbReference type="EMBL" id="DS268472">
    <property type="protein sequence ID" value="EFP08233.1"/>
    <property type="molecule type" value="Genomic_DNA"/>
</dbReference>
<dbReference type="InterPro" id="IPR012885">
    <property type="entry name" value="F-box_Sdz-33"/>
</dbReference>